<keyword evidence="3 9" id="KW-0158">Chromosome</keyword>
<comment type="function">
    <text evidence="9">Essential component of the mitotic checkpoint, which prevents cells from prematurely exiting mitosis. Required for the assembly of the dynein-dynactin and MAD1-MAD2 complexes onto kinetochores. Its function related to the spindle assembly machinery is proposed to depend on its association in the mitotic RZZ complex.</text>
</comment>
<dbReference type="PANTHER" id="PTHR15995:SF1">
    <property type="entry name" value="PROTEIN ZWILCH HOMOLOG"/>
    <property type="match status" value="1"/>
</dbReference>
<dbReference type="InterPro" id="IPR018630">
    <property type="entry name" value="Zwilch"/>
</dbReference>
<proteinExistence type="inferred from homology"/>
<evidence type="ECO:0000256" key="7">
    <source>
        <dbReference type="ARBA" id="ARBA00023306"/>
    </source>
</evidence>
<dbReference type="GO" id="GO:1990423">
    <property type="term" value="C:RZZ complex"/>
    <property type="evidence" value="ECO:0007669"/>
    <property type="project" value="UniProtKB-UniRule"/>
</dbReference>
<evidence type="ECO:0000256" key="1">
    <source>
        <dbReference type="ARBA" id="ARBA00004629"/>
    </source>
</evidence>
<evidence type="ECO:0000256" key="6">
    <source>
        <dbReference type="ARBA" id="ARBA00022838"/>
    </source>
</evidence>
<gene>
    <name evidence="10" type="ORF">LARSCL_LOCUS16913</name>
</gene>
<dbReference type="GO" id="GO:0051301">
    <property type="term" value="P:cell division"/>
    <property type="evidence" value="ECO:0007669"/>
    <property type="project" value="UniProtKB-UniRule"/>
</dbReference>
<dbReference type="GO" id="GO:0007094">
    <property type="term" value="P:mitotic spindle assembly checkpoint signaling"/>
    <property type="evidence" value="ECO:0007669"/>
    <property type="project" value="UniProtKB-UniRule"/>
</dbReference>
<evidence type="ECO:0000256" key="4">
    <source>
        <dbReference type="ARBA" id="ARBA00022618"/>
    </source>
</evidence>
<accession>A0AAV2B6R6</accession>
<comment type="subcellular location">
    <subcellularLocation>
        <location evidence="1 9">Chromosome</location>
        <location evidence="1 9">Centromere</location>
        <location evidence="1 9">Kinetochore</location>
    </subcellularLocation>
</comment>
<keyword evidence="11" id="KW-1185">Reference proteome</keyword>
<keyword evidence="6 9" id="KW-0995">Kinetochore</keyword>
<evidence type="ECO:0000256" key="9">
    <source>
        <dbReference type="RuleBase" id="RU369076"/>
    </source>
</evidence>
<organism evidence="10 11">
    <name type="scientific">Larinioides sclopetarius</name>
    <dbReference type="NCBI Taxonomy" id="280406"/>
    <lineage>
        <taxon>Eukaryota</taxon>
        <taxon>Metazoa</taxon>
        <taxon>Ecdysozoa</taxon>
        <taxon>Arthropoda</taxon>
        <taxon>Chelicerata</taxon>
        <taxon>Arachnida</taxon>
        <taxon>Araneae</taxon>
        <taxon>Araneomorphae</taxon>
        <taxon>Entelegynae</taxon>
        <taxon>Araneoidea</taxon>
        <taxon>Araneidae</taxon>
        <taxon>Larinioides</taxon>
    </lineage>
</organism>
<evidence type="ECO:0000256" key="5">
    <source>
        <dbReference type="ARBA" id="ARBA00022776"/>
    </source>
</evidence>
<dbReference type="EMBL" id="CAXIEN010000276">
    <property type="protein sequence ID" value="CAL1291139.1"/>
    <property type="molecule type" value="Genomic_DNA"/>
</dbReference>
<evidence type="ECO:0000313" key="11">
    <source>
        <dbReference type="Proteomes" id="UP001497382"/>
    </source>
</evidence>
<keyword evidence="5 9" id="KW-0498">Mitosis</keyword>
<name>A0AAV2B6R6_9ARAC</name>
<dbReference type="Proteomes" id="UP001497382">
    <property type="component" value="Unassembled WGS sequence"/>
</dbReference>
<dbReference type="Gene3D" id="1.20.58.730">
    <property type="match status" value="1"/>
</dbReference>
<reference evidence="10 11" key="1">
    <citation type="submission" date="2024-04" db="EMBL/GenBank/DDBJ databases">
        <authorList>
            <person name="Rising A."/>
            <person name="Reimegard J."/>
            <person name="Sonavane S."/>
            <person name="Akerstrom W."/>
            <person name="Nylinder S."/>
            <person name="Hedman E."/>
            <person name="Kallberg Y."/>
        </authorList>
    </citation>
    <scope>NUCLEOTIDE SEQUENCE [LARGE SCALE GENOMIC DNA]</scope>
</reference>
<evidence type="ECO:0000256" key="3">
    <source>
        <dbReference type="ARBA" id="ARBA00022454"/>
    </source>
</evidence>
<dbReference type="AlphaFoldDB" id="A0AAV2B6R6"/>
<evidence type="ECO:0000256" key="8">
    <source>
        <dbReference type="ARBA" id="ARBA00023328"/>
    </source>
</evidence>
<comment type="caution">
    <text evidence="10">The sequence shown here is derived from an EMBL/GenBank/DDBJ whole genome shotgun (WGS) entry which is preliminary data.</text>
</comment>
<keyword evidence="8 9" id="KW-0137">Centromere</keyword>
<evidence type="ECO:0000256" key="2">
    <source>
        <dbReference type="ARBA" id="ARBA00009062"/>
    </source>
</evidence>
<dbReference type="Gene3D" id="1.10.287.1880">
    <property type="match status" value="1"/>
</dbReference>
<dbReference type="GO" id="GO:0034501">
    <property type="term" value="P:protein localization to kinetochore"/>
    <property type="evidence" value="ECO:0007669"/>
    <property type="project" value="UniProtKB-UniRule"/>
</dbReference>
<evidence type="ECO:0000313" key="10">
    <source>
        <dbReference type="EMBL" id="CAL1291139.1"/>
    </source>
</evidence>
<protein>
    <recommendedName>
        <fullName evidence="9">Protein zwilch</fullName>
    </recommendedName>
</protein>
<keyword evidence="4 9" id="KW-0132">Cell division</keyword>
<comment type="similarity">
    <text evidence="2 9">Belongs to the ZWILCH family.</text>
</comment>
<dbReference type="PANTHER" id="PTHR15995">
    <property type="entry name" value="PROTEIN ZWILCH HOMOLOG"/>
    <property type="match status" value="1"/>
</dbReference>
<sequence length="627" mass="71209">MALKDLNNASNVKISSSHLGSGGLSEKAYLEELELPESLEELKLILSKLNKDNPSYTLFKGKYQVLMLESLFKWHKPFGELLKQAWVICGAKPKKFSVAEYKHDEVFSEEYDGGSHLVLQFDNLLQLSSGESVSNSPKHLTENHFLYPLSENIGRKLLLLCNSIKVESVKKLPILVVCHGQNSKPSSFFGSWEENKSARFLIINKGLVTKQEQFPRLSALKEIHLKGFPPSFSNIEMSVYACYDFVEYKGEKNAALKPCKDVNLFVECSWSNSTSILEPLTDECQCFARLKAISGDFNSGAYSLFKDIKLVEALHQSLKNGVMTWSTPEKSRNILQEVKEFLKNEKLILMQNDKSVPGHPVAEMKDSDLSATLEHALIKGRTDFDFTEKLWNILKDCSSTEELTEAFSILYKELSNFFIPPVVHRKNTSTIAQIIKTMTKKVTVCPNLESQFVLNLLLEIGIEKLRRDYVTIFFSLELIPLECLSYYLQPKLLSLEAITCLRKLHSVVELMIVCVKILHLSKPLLSSFVSNSLKHYASVPDIDLQHVFSFQIPTIKARQLLNPMRPTIWELSLTSTLNGFLKQSIHHYQTTPVPDHIYAPKNTSPNLMLKTACYTYLTCVFVQDDLL</sequence>
<keyword evidence="7 9" id="KW-0131">Cell cycle</keyword>
<comment type="subunit">
    <text evidence="9">Component of the RZZ complex.</text>
</comment>
<dbReference type="Pfam" id="PF09817">
    <property type="entry name" value="Zwilch"/>
    <property type="match status" value="1"/>
</dbReference>